<dbReference type="PANTHER" id="PTHR10593:SF148">
    <property type="entry name" value="ZINC FINGER PROTEIN MAGPIE"/>
    <property type="match status" value="1"/>
</dbReference>
<protein>
    <recommendedName>
        <fullName evidence="10">C2H2-type domain-containing protein</fullName>
    </recommendedName>
</protein>
<dbReference type="InterPro" id="IPR055187">
    <property type="entry name" value="C2CH-3rd_BIRD-IDD"/>
</dbReference>
<evidence type="ECO:0000256" key="8">
    <source>
        <dbReference type="PROSITE-ProRule" id="PRU00042"/>
    </source>
</evidence>
<feature type="region of interest" description="Disordered" evidence="9">
    <location>
        <begin position="1"/>
        <end position="41"/>
    </location>
</feature>
<dbReference type="Pfam" id="PF22996">
    <property type="entry name" value="C2H2-2nd_BIRD-IDD"/>
    <property type="match status" value="1"/>
</dbReference>
<proteinExistence type="predicted"/>
<dbReference type="Pfam" id="PF22995">
    <property type="entry name" value="C2CH-3rd_BIRD-IDD"/>
    <property type="match status" value="1"/>
</dbReference>
<evidence type="ECO:0000313" key="12">
    <source>
        <dbReference type="Proteomes" id="UP001428341"/>
    </source>
</evidence>
<accession>A0AAP0QXG1</accession>
<dbReference type="Pfam" id="PF00096">
    <property type="entry name" value="zf-C2H2"/>
    <property type="match status" value="1"/>
</dbReference>
<dbReference type="FunFam" id="3.30.160.60:FF:000131">
    <property type="entry name" value="protein indeterminate-domain 5, chloroplastic-like"/>
    <property type="match status" value="1"/>
</dbReference>
<dbReference type="SUPFAM" id="SSF57667">
    <property type="entry name" value="beta-beta-alpha zinc fingers"/>
    <property type="match status" value="1"/>
</dbReference>
<dbReference type="EMBL" id="JBCGBO010000002">
    <property type="protein sequence ID" value="KAK9221591.1"/>
    <property type="molecule type" value="Genomic_DNA"/>
</dbReference>
<organism evidence="11 12">
    <name type="scientific">Citrus x changshan-huyou</name>
    <dbReference type="NCBI Taxonomy" id="2935761"/>
    <lineage>
        <taxon>Eukaryota</taxon>
        <taxon>Viridiplantae</taxon>
        <taxon>Streptophyta</taxon>
        <taxon>Embryophyta</taxon>
        <taxon>Tracheophyta</taxon>
        <taxon>Spermatophyta</taxon>
        <taxon>Magnoliopsida</taxon>
        <taxon>eudicotyledons</taxon>
        <taxon>Gunneridae</taxon>
        <taxon>Pentapetalae</taxon>
        <taxon>rosids</taxon>
        <taxon>malvids</taxon>
        <taxon>Sapindales</taxon>
        <taxon>Rutaceae</taxon>
        <taxon>Aurantioideae</taxon>
        <taxon>Citrus</taxon>
    </lineage>
</organism>
<evidence type="ECO:0000256" key="5">
    <source>
        <dbReference type="ARBA" id="ARBA00023015"/>
    </source>
</evidence>
<evidence type="ECO:0000256" key="7">
    <source>
        <dbReference type="ARBA" id="ARBA00023163"/>
    </source>
</evidence>
<dbReference type="PANTHER" id="PTHR10593">
    <property type="entry name" value="SERINE/THREONINE-PROTEIN KINASE RIO"/>
    <property type="match status" value="1"/>
</dbReference>
<keyword evidence="5" id="KW-0805">Transcription regulation</keyword>
<dbReference type="InterPro" id="IPR055186">
    <property type="entry name" value="C2H2-2nd_BIRD-IDD"/>
</dbReference>
<keyword evidence="1" id="KW-0479">Metal-binding</keyword>
<evidence type="ECO:0000259" key="10">
    <source>
        <dbReference type="PROSITE" id="PS50157"/>
    </source>
</evidence>
<evidence type="ECO:0000256" key="3">
    <source>
        <dbReference type="ARBA" id="ARBA00022771"/>
    </source>
</evidence>
<keyword evidence="6" id="KW-0238">DNA-binding</keyword>
<evidence type="ECO:0000256" key="4">
    <source>
        <dbReference type="ARBA" id="ARBA00022833"/>
    </source>
</evidence>
<dbReference type="AlphaFoldDB" id="A0AAP0QXG1"/>
<dbReference type="Gene3D" id="3.30.160.60">
    <property type="entry name" value="Classic Zinc Finger"/>
    <property type="match status" value="2"/>
</dbReference>
<evidence type="ECO:0000256" key="1">
    <source>
        <dbReference type="ARBA" id="ARBA00022723"/>
    </source>
</evidence>
<feature type="compositionally biased region" description="Polar residues" evidence="9">
    <location>
        <begin position="14"/>
        <end position="28"/>
    </location>
</feature>
<evidence type="ECO:0000256" key="6">
    <source>
        <dbReference type="ARBA" id="ARBA00023125"/>
    </source>
</evidence>
<comment type="caution">
    <text evidence="11">The sequence shown here is derived from an EMBL/GenBank/DDBJ whole genome shotgun (WGS) entry which is preliminary data.</text>
</comment>
<evidence type="ECO:0000313" key="11">
    <source>
        <dbReference type="EMBL" id="KAK9221591.1"/>
    </source>
</evidence>
<feature type="region of interest" description="Disordered" evidence="9">
    <location>
        <begin position="438"/>
        <end position="468"/>
    </location>
</feature>
<keyword evidence="4" id="KW-0862">Zinc</keyword>
<dbReference type="Pfam" id="PF22992">
    <property type="entry name" value="C2CH-4th_BIRD-IDD"/>
    <property type="match status" value="1"/>
</dbReference>
<dbReference type="InterPro" id="IPR036236">
    <property type="entry name" value="Znf_C2H2_sf"/>
</dbReference>
<gene>
    <name evidence="11" type="ORF">WN944_010018</name>
</gene>
<evidence type="ECO:0000256" key="2">
    <source>
        <dbReference type="ARBA" id="ARBA00022737"/>
    </source>
</evidence>
<dbReference type="InterPro" id="IPR013087">
    <property type="entry name" value="Znf_C2H2_type"/>
</dbReference>
<dbReference type="PROSITE" id="PS00028">
    <property type="entry name" value="ZINC_FINGER_C2H2_1"/>
    <property type="match status" value="1"/>
</dbReference>
<keyword evidence="3 8" id="KW-0863">Zinc-finger</keyword>
<evidence type="ECO:0000256" key="9">
    <source>
        <dbReference type="SAM" id="MobiDB-lite"/>
    </source>
</evidence>
<dbReference type="Proteomes" id="UP001428341">
    <property type="component" value="Unassembled WGS sequence"/>
</dbReference>
<sequence length="491" mass="53295">MLDKMPEDTIPNGFVQNSVIAGSNNPPNTAAKKKRNLPGTPGKLYPEAEVIALSPKTLMATNRFLCEICGKGFQRDQNLQLHRRGHNLPWKLKQRTSKEVRKRVYVCPEKTCVHHHPSRALGDLTGIKKHFCRKHGEKKWKCEKCSKRYAVQSDWKAHSKTCGTREYKCDCGTVFSRRDSFITHRAFCDALAEETARVNAASSMNSLANGSISYHFMGTPLGPSVAQHFSSIFKPIPGGGADETIDQTRQGLSLWMAPGSQGHETVGSNLTEIQQLGSVSSEAMYGDHPPPSDYHFNWVFGNNKQSSNNAAEAPAIASASLPLTDVKEAAATASHHHQLVSVNVPSLYSSQQQQTTTHQTQAAAAAANMSATALLQKAAQIGSASTDPSLFLGSLGFKCSSNINQVQDGNKYCGLMYCSNAIADRHLGNDVEISSASDISSLSQLQMPPPAKRRHLQSDRQAESAGGQTRDFLGVGVQAISCHPPSINGWI</sequence>
<name>A0AAP0QXG1_9ROSI</name>
<dbReference type="GO" id="GO:0008270">
    <property type="term" value="F:zinc ion binding"/>
    <property type="evidence" value="ECO:0007669"/>
    <property type="project" value="UniProtKB-KW"/>
</dbReference>
<keyword evidence="12" id="KW-1185">Reference proteome</keyword>
<dbReference type="FunFam" id="3.30.160.60:FF:000554">
    <property type="entry name" value="protein indeterminate-domain 12-like"/>
    <property type="match status" value="1"/>
</dbReference>
<dbReference type="GO" id="GO:0003677">
    <property type="term" value="F:DNA binding"/>
    <property type="evidence" value="ECO:0007669"/>
    <property type="project" value="UniProtKB-KW"/>
</dbReference>
<keyword evidence="7" id="KW-0804">Transcription</keyword>
<dbReference type="SMART" id="SM00355">
    <property type="entry name" value="ZnF_C2H2"/>
    <property type="match status" value="2"/>
</dbReference>
<dbReference type="GO" id="GO:0003700">
    <property type="term" value="F:DNA-binding transcription factor activity"/>
    <property type="evidence" value="ECO:0007669"/>
    <property type="project" value="TreeGrafter"/>
</dbReference>
<dbReference type="GO" id="GO:0005634">
    <property type="term" value="C:nucleus"/>
    <property type="evidence" value="ECO:0007669"/>
    <property type="project" value="TreeGrafter"/>
</dbReference>
<dbReference type="PROSITE" id="PS50157">
    <property type="entry name" value="ZINC_FINGER_C2H2_2"/>
    <property type="match status" value="1"/>
</dbReference>
<keyword evidence="2" id="KW-0677">Repeat</keyword>
<dbReference type="InterPro" id="IPR031140">
    <property type="entry name" value="IDD1-16"/>
</dbReference>
<feature type="domain" description="C2H2-type" evidence="10">
    <location>
        <begin position="64"/>
        <end position="86"/>
    </location>
</feature>
<reference evidence="11 12" key="1">
    <citation type="submission" date="2024-05" db="EMBL/GenBank/DDBJ databases">
        <title>Haplotype-resolved chromosome-level genome assembly of Huyou (Citrus changshanensis).</title>
        <authorList>
            <person name="Miao C."/>
            <person name="Chen W."/>
            <person name="Wu Y."/>
            <person name="Wang L."/>
            <person name="Zhao S."/>
            <person name="Grierson D."/>
            <person name="Xu C."/>
            <person name="Chen K."/>
        </authorList>
    </citation>
    <scope>NUCLEOTIDE SEQUENCE [LARGE SCALE GENOMIC DNA]</scope>
    <source>
        <strain evidence="11">01-14</strain>
        <tissue evidence="11">Leaf</tissue>
    </source>
</reference>
<dbReference type="InterPro" id="IPR055185">
    <property type="entry name" value="C2CH-4th_BIRD-IDD"/>
</dbReference>